<accession>A0AAX6G5H2</accession>
<feature type="region of interest" description="Disordered" evidence="1">
    <location>
        <begin position="1"/>
        <end position="23"/>
    </location>
</feature>
<dbReference type="AlphaFoldDB" id="A0AAX6G5H2"/>
<evidence type="ECO:0000313" key="4">
    <source>
        <dbReference type="Proteomes" id="UP001140949"/>
    </source>
</evidence>
<reference evidence="3" key="2">
    <citation type="submission" date="2023-04" db="EMBL/GenBank/DDBJ databases">
        <authorList>
            <person name="Bruccoleri R.E."/>
            <person name="Oakeley E.J."/>
            <person name="Faust A.-M."/>
            <person name="Dessus-Babus S."/>
            <person name="Altorfer M."/>
            <person name="Burckhardt D."/>
            <person name="Oertli M."/>
            <person name="Naumann U."/>
            <person name="Petersen F."/>
            <person name="Wong J."/>
        </authorList>
    </citation>
    <scope>NUCLEOTIDE SEQUENCE</scope>
    <source>
        <strain evidence="3">GSM-AAB239-AS_SAM_17_03QT</strain>
        <tissue evidence="3">Leaf</tissue>
    </source>
</reference>
<dbReference type="EMBL" id="JANAVB010025000">
    <property type="protein sequence ID" value="KAJ6821212.1"/>
    <property type="molecule type" value="Genomic_DNA"/>
</dbReference>
<comment type="caution">
    <text evidence="3">The sequence shown here is derived from an EMBL/GenBank/DDBJ whole genome shotgun (WGS) entry which is preliminary data.</text>
</comment>
<evidence type="ECO:0000313" key="3">
    <source>
        <dbReference type="EMBL" id="KAJ6823605.1"/>
    </source>
</evidence>
<evidence type="ECO:0000313" key="2">
    <source>
        <dbReference type="EMBL" id="KAJ6821212.1"/>
    </source>
</evidence>
<dbReference type="EMBL" id="JANAVB010022600">
    <property type="protein sequence ID" value="KAJ6823605.1"/>
    <property type="molecule type" value="Genomic_DNA"/>
</dbReference>
<reference evidence="3" key="1">
    <citation type="journal article" date="2023" name="GigaByte">
        <title>Genome assembly of the bearded iris, Iris pallida Lam.</title>
        <authorList>
            <person name="Bruccoleri R.E."/>
            <person name="Oakeley E.J."/>
            <person name="Faust A.M.E."/>
            <person name="Altorfer M."/>
            <person name="Dessus-Babus S."/>
            <person name="Burckhardt D."/>
            <person name="Oertli M."/>
            <person name="Naumann U."/>
            <person name="Petersen F."/>
            <person name="Wong J."/>
        </authorList>
    </citation>
    <scope>NUCLEOTIDE SEQUENCE</scope>
    <source>
        <strain evidence="3">GSM-AAB239-AS_SAM_17_03QT</strain>
    </source>
</reference>
<name>A0AAX6G5H2_IRIPA</name>
<protein>
    <submittedName>
        <fullName evidence="3">Plastid-lipid-associated protein 8, chloroplastic</fullName>
    </submittedName>
</protein>
<organism evidence="3 4">
    <name type="scientific">Iris pallida</name>
    <name type="common">Sweet iris</name>
    <dbReference type="NCBI Taxonomy" id="29817"/>
    <lineage>
        <taxon>Eukaryota</taxon>
        <taxon>Viridiplantae</taxon>
        <taxon>Streptophyta</taxon>
        <taxon>Embryophyta</taxon>
        <taxon>Tracheophyta</taxon>
        <taxon>Spermatophyta</taxon>
        <taxon>Magnoliopsida</taxon>
        <taxon>Liliopsida</taxon>
        <taxon>Asparagales</taxon>
        <taxon>Iridaceae</taxon>
        <taxon>Iridoideae</taxon>
        <taxon>Irideae</taxon>
        <taxon>Iris</taxon>
    </lineage>
</organism>
<keyword evidence="4" id="KW-1185">Reference proteome</keyword>
<dbReference type="Proteomes" id="UP001140949">
    <property type="component" value="Unassembled WGS sequence"/>
</dbReference>
<gene>
    <name evidence="3" type="ORF">M6B38_128530</name>
    <name evidence="2" type="ORF">M6B38_393340</name>
</gene>
<evidence type="ECO:0000256" key="1">
    <source>
        <dbReference type="SAM" id="MobiDB-lite"/>
    </source>
</evidence>
<sequence>MKMATESAKPKQQQPPLAPRPAILPIPRPLIPITVPLQYLSTYEDNISAHPHARYYSFQSSTVT</sequence>
<proteinExistence type="predicted"/>